<organism evidence="6 7">
    <name type="scientific">Discina gigas</name>
    <dbReference type="NCBI Taxonomy" id="1032678"/>
    <lineage>
        <taxon>Eukaryota</taxon>
        <taxon>Fungi</taxon>
        <taxon>Dikarya</taxon>
        <taxon>Ascomycota</taxon>
        <taxon>Pezizomycotina</taxon>
        <taxon>Pezizomycetes</taxon>
        <taxon>Pezizales</taxon>
        <taxon>Discinaceae</taxon>
        <taxon>Discina</taxon>
    </lineage>
</organism>
<evidence type="ECO:0000256" key="3">
    <source>
        <dbReference type="ARBA" id="ARBA00023136"/>
    </source>
</evidence>
<evidence type="ECO:0000313" key="7">
    <source>
        <dbReference type="Proteomes" id="UP001447188"/>
    </source>
</evidence>
<sequence length="332" mass="35712">MDLTASPLSPAEQALIRRERRLAKVKSTAGARLNRITSTQGQTFRKEDETPKPPPSRSESTPDPPDVDISAHHYEPKSRQQERQATENIFASMMGGPPPPGGGSDLHQPSDMDLQQLLMSMNRGPPGMPGAGMGMPGMPGMGMPGMPGMGATGDDPMLAMLQQMMSTGGGMPGMGPGMQMPPGMTMPPGMEGLAGMMGMQDSSASKDWGGWWRVLHGLCAFLLGLWAVKATGWSFSGSAAQRAGSVNLPADEKPQLFWYFTTMELVLQSSRFFLEKGRPPPGSWLSTIGSFLPRPFSTVLTTIARYSVIWTTIMADAGVLLFCLGVFAWWNT</sequence>
<name>A0ABR3GII6_9PEZI</name>
<feature type="region of interest" description="Disordered" evidence="4">
    <location>
        <begin position="91"/>
        <end position="110"/>
    </location>
</feature>
<evidence type="ECO:0000256" key="4">
    <source>
        <dbReference type="SAM" id="MobiDB-lite"/>
    </source>
</evidence>
<proteinExistence type="predicted"/>
<keyword evidence="1 5" id="KW-0812">Transmembrane</keyword>
<comment type="caution">
    <text evidence="6">The sequence shown here is derived from an EMBL/GenBank/DDBJ whole genome shotgun (WGS) entry which is preliminary data.</text>
</comment>
<keyword evidence="7" id="KW-1185">Reference proteome</keyword>
<dbReference type="PANTHER" id="PTHR28263">
    <property type="entry name" value="GOLGI TO ER TRAFFIC PROTEIN 2"/>
    <property type="match status" value="1"/>
</dbReference>
<feature type="region of interest" description="Disordered" evidence="4">
    <location>
        <begin position="25"/>
        <end position="84"/>
    </location>
</feature>
<dbReference type="PANTHER" id="PTHR28263:SF1">
    <property type="entry name" value="GOLGI TO ER TRAFFIC PROTEIN 2"/>
    <property type="match status" value="1"/>
</dbReference>
<dbReference type="InterPro" id="IPR028143">
    <property type="entry name" value="Get2/sif1"/>
</dbReference>
<protein>
    <submittedName>
        <fullName evidence="6">Uncharacterized protein</fullName>
    </submittedName>
</protein>
<dbReference type="Proteomes" id="UP001447188">
    <property type="component" value="Unassembled WGS sequence"/>
</dbReference>
<reference evidence="6 7" key="1">
    <citation type="submission" date="2024-02" db="EMBL/GenBank/DDBJ databases">
        <title>Discinaceae phylogenomics.</title>
        <authorList>
            <person name="Dirks A.C."/>
            <person name="James T.Y."/>
        </authorList>
    </citation>
    <scope>NUCLEOTIDE SEQUENCE [LARGE SCALE GENOMIC DNA]</scope>
    <source>
        <strain evidence="6 7">ACD0624</strain>
    </source>
</reference>
<keyword evidence="2 5" id="KW-1133">Transmembrane helix</keyword>
<evidence type="ECO:0000256" key="5">
    <source>
        <dbReference type="SAM" id="Phobius"/>
    </source>
</evidence>
<evidence type="ECO:0000313" key="6">
    <source>
        <dbReference type="EMBL" id="KAL0635751.1"/>
    </source>
</evidence>
<evidence type="ECO:0000256" key="2">
    <source>
        <dbReference type="ARBA" id="ARBA00022989"/>
    </source>
</evidence>
<feature type="transmembrane region" description="Helical" evidence="5">
    <location>
        <begin position="308"/>
        <end position="330"/>
    </location>
</feature>
<evidence type="ECO:0000256" key="1">
    <source>
        <dbReference type="ARBA" id="ARBA00022692"/>
    </source>
</evidence>
<dbReference type="EMBL" id="JBBBZM010000063">
    <property type="protein sequence ID" value="KAL0635751.1"/>
    <property type="molecule type" value="Genomic_DNA"/>
</dbReference>
<feature type="compositionally biased region" description="Basic and acidic residues" evidence="4">
    <location>
        <begin position="69"/>
        <end position="84"/>
    </location>
</feature>
<gene>
    <name evidence="6" type="ORF">Q9L58_005284</name>
</gene>
<keyword evidence="3 5" id="KW-0472">Membrane</keyword>
<accession>A0ABR3GII6</accession>
<dbReference type="Pfam" id="PF08690">
    <property type="entry name" value="GET2"/>
    <property type="match status" value="1"/>
</dbReference>